<evidence type="ECO:0000313" key="17">
    <source>
        <dbReference type="WBParaSite" id="TMUE_3000010914.1"/>
    </source>
</evidence>
<keyword evidence="5 13" id="KW-0812">Transmembrane</keyword>
<feature type="transmembrane region" description="Helical" evidence="15">
    <location>
        <begin position="502"/>
        <end position="529"/>
    </location>
</feature>
<comment type="similarity">
    <text evidence="2 13">Belongs to the amiloride-sensitive sodium channel (TC 1.A.6) family.</text>
</comment>
<dbReference type="GO" id="GO:0005886">
    <property type="term" value="C:plasma membrane"/>
    <property type="evidence" value="ECO:0007669"/>
    <property type="project" value="TreeGrafter"/>
</dbReference>
<dbReference type="Gene3D" id="1.10.287.770">
    <property type="entry name" value="YojJ-like"/>
    <property type="match status" value="1"/>
</dbReference>
<evidence type="ECO:0000256" key="9">
    <source>
        <dbReference type="ARBA" id="ARBA00023136"/>
    </source>
</evidence>
<evidence type="ECO:0000256" key="13">
    <source>
        <dbReference type="RuleBase" id="RU000679"/>
    </source>
</evidence>
<keyword evidence="12 13" id="KW-0407">Ion channel</keyword>
<keyword evidence="6 15" id="KW-1133">Transmembrane helix</keyword>
<sequence>MVGKDGATGDDETPRRRRSGWKSGSDFGSELNGEVQEKLGRNSAISKVDNSFKELNLSGIQEYSKSNTRYGKLFWIVLIIIALAGSCYEVYKIVYNYYNCPIVTEWSVKATRALEFPQVEICLPTSIGRKVIEENPLAVSVAMAMKEKLLYTDLGKISPSRAKRSLAVGAGVVNEWSMLDNVADMLSPDFGRWKRNSLPDKNETLIEDLSPGIIYQHFMNLSFTVEDVFLDCVFRDTMLRQLKCRDVVTEVLNPNWGKCFLVSVGERKQHVPGQGLVLVLNAQNHNYPSIKGLIPKVEGLILSIHHDYTPYSFNYFNVPTAMYTRIGLQAEYHEYLDVNSGPKAQPCISEDEKNFTVLNVNYTVAGCQMDCFQTLTLRECDCIVMQDTRLVLPVAMQKARFCSKNDITECVSNKIINSNDTQAEFEECCEKCHTACSTWHYNVQASSMGLHAPSFGFLSTYNLSLESLVYLQVAHTSLEYKTVNQEWATEIDSLIADFGGQVGLWIGGNLITFVQIPILLLIFSSISLYDRLKAMRKIRQAIVQRQNMWSTIINAERDGNQQKSET</sequence>
<name>A0A5S6QUV3_TRIMR</name>
<evidence type="ECO:0000256" key="6">
    <source>
        <dbReference type="ARBA" id="ARBA00022989"/>
    </source>
</evidence>
<evidence type="ECO:0000256" key="3">
    <source>
        <dbReference type="ARBA" id="ARBA00022448"/>
    </source>
</evidence>
<dbReference type="STRING" id="70415.A0A5S6QUV3"/>
<keyword evidence="10" id="KW-0325">Glycoprotein</keyword>
<proteinExistence type="inferred from homology"/>
<evidence type="ECO:0000256" key="11">
    <source>
        <dbReference type="ARBA" id="ARBA00023201"/>
    </source>
</evidence>
<dbReference type="Proteomes" id="UP000046395">
    <property type="component" value="Unassembled WGS sequence"/>
</dbReference>
<dbReference type="PRINTS" id="PR01078">
    <property type="entry name" value="AMINACHANNEL"/>
</dbReference>
<dbReference type="PANTHER" id="PTHR11690:SF244">
    <property type="entry name" value="DEGENERIN LIKE"/>
    <property type="match status" value="1"/>
</dbReference>
<evidence type="ECO:0000256" key="5">
    <source>
        <dbReference type="ARBA" id="ARBA00022692"/>
    </source>
</evidence>
<dbReference type="GO" id="GO:0015280">
    <property type="term" value="F:ligand-gated sodium channel activity"/>
    <property type="evidence" value="ECO:0007669"/>
    <property type="project" value="TreeGrafter"/>
</dbReference>
<evidence type="ECO:0000256" key="2">
    <source>
        <dbReference type="ARBA" id="ARBA00007193"/>
    </source>
</evidence>
<keyword evidence="3 13" id="KW-0813">Transport</keyword>
<evidence type="ECO:0000256" key="7">
    <source>
        <dbReference type="ARBA" id="ARBA00023053"/>
    </source>
</evidence>
<evidence type="ECO:0000256" key="12">
    <source>
        <dbReference type="ARBA" id="ARBA00023303"/>
    </source>
</evidence>
<dbReference type="Gene3D" id="1.10.287.820">
    <property type="entry name" value="Acid-sensing ion channel domain"/>
    <property type="match status" value="1"/>
</dbReference>
<evidence type="ECO:0000256" key="15">
    <source>
        <dbReference type="SAM" id="Phobius"/>
    </source>
</evidence>
<evidence type="ECO:0000256" key="4">
    <source>
        <dbReference type="ARBA" id="ARBA00022461"/>
    </source>
</evidence>
<organism evidence="16 17">
    <name type="scientific">Trichuris muris</name>
    <name type="common">Mouse whipworm</name>
    <dbReference type="NCBI Taxonomy" id="70415"/>
    <lineage>
        <taxon>Eukaryota</taxon>
        <taxon>Metazoa</taxon>
        <taxon>Ecdysozoa</taxon>
        <taxon>Nematoda</taxon>
        <taxon>Enoplea</taxon>
        <taxon>Dorylaimia</taxon>
        <taxon>Trichinellida</taxon>
        <taxon>Trichuridae</taxon>
        <taxon>Trichuris</taxon>
    </lineage>
</organism>
<feature type="region of interest" description="Disordered" evidence="14">
    <location>
        <begin position="1"/>
        <end position="31"/>
    </location>
</feature>
<evidence type="ECO:0000256" key="1">
    <source>
        <dbReference type="ARBA" id="ARBA00004141"/>
    </source>
</evidence>
<keyword evidence="9 15" id="KW-0472">Membrane</keyword>
<accession>A0A5S6QUV3</accession>
<reference evidence="17" key="1">
    <citation type="submission" date="2019-12" db="UniProtKB">
        <authorList>
            <consortium name="WormBaseParasite"/>
        </authorList>
    </citation>
    <scope>IDENTIFICATION</scope>
</reference>
<evidence type="ECO:0000256" key="14">
    <source>
        <dbReference type="SAM" id="MobiDB-lite"/>
    </source>
</evidence>
<protein>
    <submittedName>
        <fullName evidence="17">Uncharacterized protein</fullName>
    </submittedName>
</protein>
<keyword evidence="4 13" id="KW-0894">Sodium channel</keyword>
<evidence type="ECO:0000256" key="10">
    <source>
        <dbReference type="ARBA" id="ARBA00023180"/>
    </source>
</evidence>
<keyword evidence="16" id="KW-1185">Reference proteome</keyword>
<dbReference type="AlphaFoldDB" id="A0A5S6QUV3"/>
<evidence type="ECO:0000256" key="8">
    <source>
        <dbReference type="ARBA" id="ARBA00023065"/>
    </source>
</evidence>
<evidence type="ECO:0000313" key="16">
    <source>
        <dbReference type="Proteomes" id="UP000046395"/>
    </source>
</evidence>
<comment type="subcellular location">
    <subcellularLocation>
        <location evidence="1">Membrane</location>
        <topology evidence="1">Multi-pass membrane protein</topology>
    </subcellularLocation>
</comment>
<dbReference type="Pfam" id="PF00858">
    <property type="entry name" value="ASC"/>
    <property type="match status" value="1"/>
</dbReference>
<feature type="transmembrane region" description="Helical" evidence="15">
    <location>
        <begin position="73"/>
        <end position="91"/>
    </location>
</feature>
<dbReference type="WBParaSite" id="TMUE_3000010914.1">
    <property type="protein sequence ID" value="TMUE_3000010914.1"/>
    <property type="gene ID" value="WBGene00285168"/>
</dbReference>
<keyword evidence="8 13" id="KW-0406">Ion transport</keyword>
<dbReference type="InterPro" id="IPR001873">
    <property type="entry name" value="ENaC"/>
</dbReference>
<dbReference type="PANTHER" id="PTHR11690">
    <property type="entry name" value="AMILORIDE-SENSITIVE SODIUM CHANNEL-RELATED"/>
    <property type="match status" value="1"/>
</dbReference>
<keyword evidence="7" id="KW-0915">Sodium</keyword>
<keyword evidence="11 13" id="KW-0739">Sodium transport</keyword>